<dbReference type="Pfam" id="PF07273">
    <property type="entry name" value="DUF1439"/>
    <property type="match status" value="1"/>
</dbReference>
<dbReference type="InterPro" id="IPR010835">
    <property type="entry name" value="DUF1439"/>
</dbReference>
<dbReference type="AlphaFoldDB" id="A0A4R2F742"/>
<evidence type="ECO:0000313" key="3">
    <source>
        <dbReference type="Proteomes" id="UP000294832"/>
    </source>
</evidence>
<evidence type="ECO:0000313" key="2">
    <source>
        <dbReference type="EMBL" id="TCN78920.1"/>
    </source>
</evidence>
<dbReference type="PROSITE" id="PS51257">
    <property type="entry name" value="PROKAR_LIPOPROTEIN"/>
    <property type="match status" value="1"/>
</dbReference>
<keyword evidence="1" id="KW-0732">Signal</keyword>
<reference evidence="2 3" key="1">
    <citation type="submission" date="2019-03" db="EMBL/GenBank/DDBJ databases">
        <title>Freshwater and sediment microbial communities from various areas in North America, analyzing microbe dynamics in response to fracking.</title>
        <authorList>
            <person name="Lamendella R."/>
        </authorList>
    </citation>
    <scope>NUCLEOTIDE SEQUENCE [LARGE SCALE GENOMIC DNA]</scope>
    <source>
        <strain evidence="2 3">74A</strain>
    </source>
</reference>
<comment type="caution">
    <text evidence="2">The sequence shown here is derived from an EMBL/GenBank/DDBJ whole genome shotgun (WGS) entry which is preliminary data.</text>
</comment>
<feature type="chain" id="PRO_5020861759" evidence="1">
    <location>
        <begin position="18"/>
        <end position="177"/>
    </location>
</feature>
<name>A0A4R2F742_9GAMM</name>
<keyword evidence="3" id="KW-1185">Reference proteome</keyword>
<dbReference type="Gene3D" id="3.15.10.40">
    <property type="entry name" value="Uncharacterised protein PF07273, DUF1439"/>
    <property type="match status" value="1"/>
</dbReference>
<accession>A0A4R2F742</accession>
<dbReference type="Proteomes" id="UP000294832">
    <property type="component" value="Unassembled WGS sequence"/>
</dbReference>
<sequence>MKYLLLLVATLFLGGCASQYSISEQQVEHYLNDKLAKPYQVKEGSSALSLGFRSVSVSLGAKPGVMAVTATAEMKIATPIMPIKAELQAVFEAKPVYDHASHSVFLKDLQLVQLTSTPAKLQRLIGGVTPQLVDMARTLLENQPVYVLNTHNSTQAKLAEITKDIKVEQGKLVLQFE</sequence>
<protein>
    <submittedName>
        <fullName evidence="2">Uncharacterized protein DUF1439</fullName>
    </submittedName>
</protein>
<dbReference type="RefSeq" id="WP_133040330.1">
    <property type="nucleotide sequence ID" value="NZ_SLWF01000036.1"/>
</dbReference>
<organism evidence="2 3">
    <name type="scientific">Shewanella fodinae</name>
    <dbReference type="NCBI Taxonomy" id="552357"/>
    <lineage>
        <taxon>Bacteria</taxon>
        <taxon>Pseudomonadati</taxon>
        <taxon>Pseudomonadota</taxon>
        <taxon>Gammaproteobacteria</taxon>
        <taxon>Alteromonadales</taxon>
        <taxon>Shewanellaceae</taxon>
        <taxon>Shewanella</taxon>
    </lineage>
</organism>
<dbReference type="EMBL" id="SLWF01000036">
    <property type="protein sequence ID" value="TCN78920.1"/>
    <property type="molecule type" value="Genomic_DNA"/>
</dbReference>
<gene>
    <name evidence="2" type="ORF">EDC91_13630</name>
</gene>
<proteinExistence type="predicted"/>
<feature type="signal peptide" evidence="1">
    <location>
        <begin position="1"/>
        <end position="17"/>
    </location>
</feature>
<dbReference type="OrthoDB" id="6398264at2"/>
<evidence type="ECO:0000256" key="1">
    <source>
        <dbReference type="SAM" id="SignalP"/>
    </source>
</evidence>